<name>A0A0F8X511_9ZZZZ</name>
<dbReference type="EMBL" id="LAZR01061273">
    <property type="protein sequence ID" value="KKK63908.1"/>
    <property type="molecule type" value="Genomic_DNA"/>
</dbReference>
<sequence length="97" mass="10934">MTQKQGKSAKNTRSTQTNKGHLTTVDIEHFKQLLLRKHQEIVGNVSEIEGEALKASDGDISNMPIYMADAGTDNYEQEFALGLMDNERKLLREIENV</sequence>
<gene>
    <name evidence="2" type="ORF">LCGC14_2989550</name>
</gene>
<dbReference type="SUPFAM" id="SSF109635">
    <property type="entry name" value="DnaK suppressor protein DksA, alpha-hairpin domain"/>
    <property type="match status" value="1"/>
</dbReference>
<dbReference type="InterPro" id="IPR037187">
    <property type="entry name" value="DnaK_N"/>
</dbReference>
<organism evidence="2">
    <name type="scientific">marine sediment metagenome</name>
    <dbReference type="NCBI Taxonomy" id="412755"/>
    <lineage>
        <taxon>unclassified sequences</taxon>
        <taxon>metagenomes</taxon>
        <taxon>ecological metagenomes</taxon>
    </lineage>
</organism>
<dbReference type="AlphaFoldDB" id="A0A0F8X511"/>
<proteinExistence type="predicted"/>
<feature type="compositionally biased region" description="Polar residues" evidence="1">
    <location>
        <begin position="1"/>
        <end position="21"/>
    </location>
</feature>
<accession>A0A0F8X511</accession>
<dbReference type="Gene3D" id="1.20.120.910">
    <property type="entry name" value="DksA, coiled-coil domain"/>
    <property type="match status" value="1"/>
</dbReference>
<evidence type="ECO:0008006" key="3">
    <source>
        <dbReference type="Google" id="ProtNLM"/>
    </source>
</evidence>
<comment type="caution">
    <text evidence="2">The sequence shown here is derived from an EMBL/GenBank/DDBJ whole genome shotgun (WGS) entry which is preliminary data.</text>
</comment>
<protein>
    <recommendedName>
        <fullName evidence="3">DksA C4-type domain-containing protein</fullName>
    </recommendedName>
</protein>
<feature type="region of interest" description="Disordered" evidence="1">
    <location>
        <begin position="1"/>
        <end position="22"/>
    </location>
</feature>
<evidence type="ECO:0000256" key="1">
    <source>
        <dbReference type="SAM" id="MobiDB-lite"/>
    </source>
</evidence>
<reference evidence="2" key="1">
    <citation type="journal article" date="2015" name="Nature">
        <title>Complex archaea that bridge the gap between prokaryotes and eukaryotes.</title>
        <authorList>
            <person name="Spang A."/>
            <person name="Saw J.H."/>
            <person name="Jorgensen S.L."/>
            <person name="Zaremba-Niedzwiedzka K."/>
            <person name="Martijn J."/>
            <person name="Lind A.E."/>
            <person name="van Eijk R."/>
            <person name="Schleper C."/>
            <person name="Guy L."/>
            <person name="Ettema T.J."/>
        </authorList>
    </citation>
    <scope>NUCLEOTIDE SEQUENCE</scope>
</reference>
<evidence type="ECO:0000313" key="2">
    <source>
        <dbReference type="EMBL" id="KKK63908.1"/>
    </source>
</evidence>